<dbReference type="GO" id="GO:0006412">
    <property type="term" value="P:translation"/>
    <property type="evidence" value="ECO:0007669"/>
    <property type="project" value="UniProtKB-UniRule"/>
</dbReference>
<dbReference type="GO" id="GO:0015934">
    <property type="term" value="C:large ribosomal subunit"/>
    <property type="evidence" value="ECO:0007669"/>
    <property type="project" value="InterPro"/>
</dbReference>
<dbReference type="AlphaFoldDB" id="A0A1G1Z8J9"/>
<dbReference type="SUPFAM" id="SSF54843">
    <property type="entry name" value="Ribosomal protein L22"/>
    <property type="match status" value="1"/>
</dbReference>
<dbReference type="Proteomes" id="UP000178744">
    <property type="component" value="Unassembled WGS sequence"/>
</dbReference>
<keyword evidence="2 7" id="KW-0699">rRNA-binding</keyword>
<dbReference type="HAMAP" id="MF_01331_B">
    <property type="entry name" value="Ribosomal_uL22_B"/>
    <property type="match status" value="1"/>
</dbReference>
<comment type="function">
    <text evidence="7 10">This protein binds specifically to 23S rRNA; its binding is stimulated by other ribosomal proteins, e.g., L4, L17, and L20. It is important during the early stages of 50S assembly. It makes multiple contacts with different domains of the 23S rRNA in the assembled 50S subunit and ribosome.</text>
</comment>
<evidence type="ECO:0000256" key="1">
    <source>
        <dbReference type="ARBA" id="ARBA00009451"/>
    </source>
</evidence>
<evidence type="ECO:0000256" key="7">
    <source>
        <dbReference type="HAMAP-Rule" id="MF_01331"/>
    </source>
</evidence>
<comment type="caution">
    <text evidence="12">The sequence shown here is derived from an EMBL/GenBank/DDBJ whole genome shotgun (WGS) entry which is preliminary data.</text>
</comment>
<comment type="subunit">
    <text evidence="7 9">Part of the 50S ribosomal subunit.</text>
</comment>
<evidence type="ECO:0000256" key="8">
    <source>
        <dbReference type="RuleBase" id="RU004005"/>
    </source>
</evidence>
<keyword evidence="4 7" id="KW-0689">Ribosomal protein</keyword>
<proteinExistence type="inferred from homology"/>
<keyword evidence="5 7" id="KW-0687">Ribonucleoprotein</keyword>
<dbReference type="NCBIfam" id="TIGR01044">
    <property type="entry name" value="rplV_bact"/>
    <property type="match status" value="1"/>
</dbReference>
<dbReference type="CDD" id="cd00336">
    <property type="entry name" value="Ribosomal_L22"/>
    <property type="match status" value="1"/>
</dbReference>
<dbReference type="GO" id="GO:0003735">
    <property type="term" value="F:structural constituent of ribosome"/>
    <property type="evidence" value="ECO:0007669"/>
    <property type="project" value="InterPro"/>
</dbReference>
<dbReference type="InterPro" id="IPR001063">
    <property type="entry name" value="Ribosomal_uL22"/>
</dbReference>
<keyword evidence="3 7" id="KW-0694">RNA-binding</keyword>
<accession>A0A1G1Z8J9</accession>
<evidence type="ECO:0000313" key="12">
    <source>
        <dbReference type="EMBL" id="OGY60170.1"/>
    </source>
</evidence>
<feature type="region of interest" description="Disordered" evidence="11">
    <location>
        <begin position="121"/>
        <end position="157"/>
    </location>
</feature>
<dbReference type="InterPro" id="IPR036394">
    <property type="entry name" value="Ribosomal_uL22_sf"/>
</dbReference>
<evidence type="ECO:0000256" key="11">
    <source>
        <dbReference type="SAM" id="MobiDB-lite"/>
    </source>
</evidence>
<comment type="function">
    <text evidence="7">The globular domain of the protein is located near the polypeptide exit tunnel on the outside of the subunit, while an extended beta-hairpin is found that lines the wall of the exit tunnel in the center of the 70S ribosome.</text>
</comment>
<sequence length="168" mass="18620">MKQAIAKIKNLKIAPRKVRLLCDVLRGMPVVAALAQLQVTNLRSAGVIAKMIMSAVANAKNLGMDPKKLLIKTITVNQGMMLKRYLPRARGSASELQKKFCHVMVALEESSSLKMPSYTVHEKPKKVRAEKAAKPGVKEKEPIKGAQEQSKTKAKKGFLRQVFNRKSI</sequence>
<dbReference type="GO" id="GO:0019843">
    <property type="term" value="F:rRNA binding"/>
    <property type="evidence" value="ECO:0007669"/>
    <property type="project" value="UniProtKB-UniRule"/>
</dbReference>
<dbReference type="PANTHER" id="PTHR13501:SF8">
    <property type="entry name" value="LARGE RIBOSOMAL SUBUNIT PROTEIN UL22M"/>
    <property type="match status" value="1"/>
</dbReference>
<organism evidence="12 13">
    <name type="scientific">Candidatus Colwellbacteria bacterium RIFCSPLOWO2_01_FULL_48_10</name>
    <dbReference type="NCBI Taxonomy" id="1797690"/>
    <lineage>
        <taxon>Bacteria</taxon>
        <taxon>Candidatus Colwelliibacteriota</taxon>
    </lineage>
</organism>
<evidence type="ECO:0000256" key="6">
    <source>
        <dbReference type="ARBA" id="ARBA00035207"/>
    </source>
</evidence>
<evidence type="ECO:0000256" key="4">
    <source>
        <dbReference type="ARBA" id="ARBA00022980"/>
    </source>
</evidence>
<dbReference type="EMBL" id="MHIY01000007">
    <property type="protein sequence ID" value="OGY60170.1"/>
    <property type="molecule type" value="Genomic_DNA"/>
</dbReference>
<name>A0A1G1Z8J9_9BACT</name>
<dbReference type="Gene3D" id="3.90.470.10">
    <property type="entry name" value="Ribosomal protein L22/L17"/>
    <property type="match status" value="1"/>
</dbReference>
<protein>
    <recommendedName>
        <fullName evidence="6 7">Large ribosomal subunit protein uL22</fullName>
    </recommendedName>
</protein>
<comment type="similarity">
    <text evidence="1 7 8">Belongs to the universal ribosomal protein uL22 family.</text>
</comment>
<dbReference type="PROSITE" id="PS00464">
    <property type="entry name" value="RIBOSOMAL_L22"/>
    <property type="match status" value="1"/>
</dbReference>
<evidence type="ECO:0000256" key="5">
    <source>
        <dbReference type="ARBA" id="ARBA00023274"/>
    </source>
</evidence>
<dbReference type="InterPro" id="IPR047867">
    <property type="entry name" value="Ribosomal_uL22_bac/org-type"/>
</dbReference>
<evidence type="ECO:0000256" key="10">
    <source>
        <dbReference type="RuleBase" id="RU004008"/>
    </source>
</evidence>
<evidence type="ECO:0000256" key="9">
    <source>
        <dbReference type="RuleBase" id="RU004006"/>
    </source>
</evidence>
<gene>
    <name evidence="7" type="primary">rplV</name>
    <name evidence="12" type="ORF">A3B23_00130</name>
</gene>
<evidence type="ECO:0000256" key="2">
    <source>
        <dbReference type="ARBA" id="ARBA00022730"/>
    </source>
</evidence>
<dbReference type="InterPro" id="IPR005727">
    <property type="entry name" value="Ribosomal_uL22_bac/chlpt-type"/>
</dbReference>
<evidence type="ECO:0000313" key="13">
    <source>
        <dbReference type="Proteomes" id="UP000178744"/>
    </source>
</evidence>
<dbReference type="Pfam" id="PF00237">
    <property type="entry name" value="Ribosomal_L22"/>
    <property type="match status" value="1"/>
</dbReference>
<dbReference type="PANTHER" id="PTHR13501">
    <property type="entry name" value="CHLOROPLAST 50S RIBOSOMAL PROTEIN L22-RELATED"/>
    <property type="match status" value="1"/>
</dbReference>
<reference evidence="12 13" key="1">
    <citation type="journal article" date="2016" name="Nat. Commun.">
        <title>Thousands of microbial genomes shed light on interconnected biogeochemical processes in an aquifer system.</title>
        <authorList>
            <person name="Anantharaman K."/>
            <person name="Brown C.T."/>
            <person name="Hug L.A."/>
            <person name="Sharon I."/>
            <person name="Castelle C.J."/>
            <person name="Probst A.J."/>
            <person name="Thomas B.C."/>
            <person name="Singh A."/>
            <person name="Wilkins M.J."/>
            <person name="Karaoz U."/>
            <person name="Brodie E.L."/>
            <person name="Williams K.H."/>
            <person name="Hubbard S.S."/>
            <person name="Banfield J.F."/>
        </authorList>
    </citation>
    <scope>NUCLEOTIDE SEQUENCE [LARGE SCALE GENOMIC DNA]</scope>
</reference>
<dbReference type="STRING" id="1797690.A3B23_00130"/>
<feature type="compositionally biased region" description="Basic and acidic residues" evidence="11">
    <location>
        <begin position="127"/>
        <end position="143"/>
    </location>
</feature>
<dbReference type="InterPro" id="IPR018260">
    <property type="entry name" value="Ribosomal_uL22_CS"/>
</dbReference>
<evidence type="ECO:0000256" key="3">
    <source>
        <dbReference type="ARBA" id="ARBA00022884"/>
    </source>
</evidence>